<feature type="transmembrane region" description="Helical" evidence="8">
    <location>
        <begin position="612"/>
        <end position="634"/>
    </location>
</feature>
<keyword evidence="5 7" id="KW-0732">Signal</keyword>
<dbReference type="PANTHER" id="PTHR45778">
    <property type="entry name" value="PURPLE ACID PHOSPHATASE-RELATED"/>
    <property type="match status" value="1"/>
</dbReference>
<feature type="signal peptide" evidence="7">
    <location>
        <begin position="1"/>
        <end position="20"/>
    </location>
</feature>
<evidence type="ECO:0000256" key="7">
    <source>
        <dbReference type="RuleBase" id="RU361203"/>
    </source>
</evidence>
<evidence type="ECO:0000313" key="12">
    <source>
        <dbReference type="EnsemblPlants" id="OPUNC10G05430.1"/>
    </source>
</evidence>
<dbReference type="InterPro" id="IPR025733">
    <property type="entry name" value="PAPs_C"/>
</dbReference>
<dbReference type="CDD" id="cd00839">
    <property type="entry name" value="MPP_PAPs"/>
    <property type="match status" value="1"/>
</dbReference>
<evidence type="ECO:0000256" key="2">
    <source>
        <dbReference type="ARBA" id="ARBA00008723"/>
    </source>
</evidence>
<dbReference type="EC" id="3.1.3.2" evidence="7"/>
<dbReference type="GO" id="GO:0005576">
    <property type="term" value="C:extracellular region"/>
    <property type="evidence" value="ECO:0007669"/>
    <property type="project" value="UniProtKB-SubCell"/>
</dbReference>
<evidence type="ECO:0000256" key="6">
    <source>
        <dbReference type="ARBA" id="ARBA00023180"/>
    </source>
</evidence>
<accession>A0A0E0M6L2</accession>
<reference evidence="12" key="2">
    <citation type="submission" date="2018-05" db="EMBL/GenBank/DDBJ databases">
        <title>OpunRS2 (Oryza punctata Reference Sequence Version 2).</title>
        <authorList>
            <person name="Zhang J."/>
            <person name="Kudrna D."/>
            <person name="Lee S."/>
            <person name="Talag J."/>
            <person name="Welchert J."/>
            <person name="Wing R.A."/>
        </authorList>
    </citation>
    <scope>NUCLEOTIDE SEQUENCE [LARGE SCALE GENOMIC DNA]</scope>
</reference>
<evidence type="ECO:0000259" key="9">
    <source>
        <dbReference type="Pfam" id="PF00149"/>
    </source>
</evidence>
<evidence type="ECO:0000256" key="1">
    <source>
        <dbReference type="ARBA" id="ARBA00004613"/>
    </source>
</evidence>
<dbReference type="HOGENOM" id="CLU_013387_4_1_1"/>
<comment type="subcellular location">
    <subcellularLocation>
        <location evidence="1">Secreted</location>
    </subcellularLocation>
</comment>
<dbReference type="InterPro" id="IPR004843">
    <property type="entry name" value="Calcineurin-like_PHP"/>
</dbReference>
<evidence type="ECO:0000259" key="10">
    <source>
        <dbReference type="Pfam" id="PF14008"/>
    </source>
</evidence>
<keyword evidence="8" id="KW-0812">Transmembrane</keyword>
<name>A0A0E0M6L2_ORYPU</name>
<dbReference type="PANTHER" id="PTHR45778:SF10">
    <property type="entry name" value="PURPLE ACID PHOSPHATASE"/>
    <property type="match status" value="1"/>
</dbReference>
<dbReference type="Pfam" id="PF16656">
    <property type="entry name" value="Pur_ac_phosph_N"/>
    <property type="match status" value="1"/>
</dbReference>
<keyword evidence="7" id="KW-0378">Hydrolase</keyword>
<proteinExistence type="inferred from homology"/>
<dbReference type="OMA" id="HIYNASH"/>
<evidence type="ECO:0000256" key="5">
    <source>
        <dbReference type="ARBA" id="ARBA00022729"/>
    </source>
</evidence>
<comment type="similarity">
    <text evidence="2 7">Belongs to the metallophosphoesterase superfamily. Purple acid phosphatase family.</text>
</comment>
<organism evidence="12">
    <name type="scientific">Oryza punctata</name>
    <name type="common">Red rice</name>
    <dbReference type="NCBI Taxonomy" id="4537"/>
    <lineage>
        <taxon>Eukaryota</taxon>
        <taxon>Viridiplantae</taxon>
        <taxon>Streptophyta</taxon>
        <taxon>Embryophyta</taxon>
        <taxon>Tracheophyta</taxon>
        <taxon>Spermatophyta</taxon>
        <taxon>Magnoliopsida</taxon>
        <taxon>Liliopsida</taxon>
        <taxon>Poales</taxon>
        <taxon>Poaceae</taxon>
        <taxon>BOP clade</taxon>
        <taxon>Oryzoideae</taxon>
        <taxon>Oryzeae</taxon>
        <taxon>Oryzinae</taxon>
        <taxon>Oryza</taxon>
    </lineage>
</organism>
<evidence type="ECO:0000313" key="13">
    <source>
        <dbReference type="Proteomes" id="UP000026962"/>
    </source>
</evidence>
<feature type="domain" description="Calcineurin-like phosphoesterase" evidence="9">
    <location>
        <begin position="270"/>
        <end position="497"/>
    </location>
</feature>
<keyword evidence="6" id="KW-0325">Glycoprotein</keyword>
<comment type="catalytic activity">
    <reaction evidence="7">
        <text>a phosphate monoester + H2O = an alcohol + phosphate</text>
        <dbReference type="Rhea" id="RHEA:15017"/>
        <dbReference type="ChEBI" id="CHEBI:15377"/>
        <dbReference type="ChEBI" id="CHEBI:30879"/>
        <dbReference type="ChEBI" id="CHEBI:43474"/>
        <dbReference type="ChEBI" id="CHEBI:67140"/>
        <dbReference type="EC" id="3.1.3.2"/>
    </reaction>
</comment>
<evidence type="ECO:0000256" key="8">
    <source>
        <dbReference type="SAM" id="Phobius"/>
    </source>
</evidence>
<evidence type="ECO:0000259" key="11">
    <source>
        <dbReference type="Pfam" id="PF16656"/>
    </source>
</evidence>
<feature type="domain" description="Purple acid phosphatase N-terminal" evidence="11">
    <location>
        <begin position="151"/>
        <end position="255"/>
    </location>
</feature>
<comment type="subunit">
    <text evidence="3">Homodimer.</text>
</comment>
<dbReference type="GO" id="GO:0003993">
    <property type="term" value="F:acid phosphatase activity"/>
    <property type="evidence" value="ECO:0007669"/>
    <property type="project" value="UniProtKB-EC"/>
</dbReference>
<dbReference type="Gene3D" id="2.60.40.380">
    <property type="entry name" value="Purple acid phosphatase-like, N-terminal"/>
    <property type="match status" value="1"/>
</dbReference>
<dbReference type="Gramene" id="OPUNC10G05430.1">
    <property type="protein sequence ID" value="OPUNC10G05430.1"/>
    <property type="gene ID" value="OPUNC10G05430"/>
</dbReference>
<evidence type="ECO:0000256" key="4">
    <source>
        <dbReference type="ARBA" id="ARBA00022525"/>
    </source>
</evidence>
<feature type="chain" id="PRO_5005116418" description="Purple acid phosphatase" evidence="7">
    <location>
        <begin position="21"/>
        <end position="655"/>
    </location>
</feature>
<evidence type="ECO:0000256" key="3">
    <source>
        <dbReference type="ARBA" id="ARBA00011738"/>
    </source>
</evidence>
<dbReference type="InterPro" id="IPR041792">
    <property type="entry name" value="MPP_PAP"/>
</dbReference>
<reference evidence="12" key="1">
    <citation type="submission" date="2015-04" db="UniProtKB">
        <authorList>
            <consortium name="EnsemblPlants"/>
        </authorList>
    </citation>
    <scope>IDENTIFICATION</scope>
</reference>
<dbReference type="InterPro" id="IPR015914">
    <property type="entry name" value="PAPs_N"/>
</dbReference>
<dbReference type="Pfam" id="PF00149">
    <property type="entry name" value="Metallophos"/>
    <property type="match status" value="1"/>
</dbReference>
<dbReference type="GO" id="GO:0046872">
    <property type="term" value="F:metal ion binding"/>
    <property type="evidence" value="ECO:0007669"/>
    <property type="project" value="InterPro"/>
</dbReference>
<keyword evidence="13" id="KW-1185">Reference proteome</keyword>
<dbReference type="InterPro" id="IPR029052">
    <property type="entry name" value="Metallo-depent_PP-like"/>
</dbReference>
<keyword evidence="8" id="KW-1133">Transmembrane helix</keyword>
<dbReference type="SUPFAM" id="SSF56300">
    <property type="entry name" value="Metallo-dependent phosphatases"/>
    <property type="match status" value="1"/>
</dbReference>
<dbReference type="STRING" id="4537.A0A0E0M6L2"/>
<dbReference type="SUPFAM" id="SSF49363">
    <property type="entry name" value="Purple acid phosphatase, N-terminal domain"/>
    <property type="match status" value="1"/>
</dbReference>
<protein>
    <recommendedName>
        <fullName evidence="7">Purple acid phosphatase</fullName>
        <ecNumber evidence="7">3.1.3.2</ecNumber>
    </recommendedName>
</protein>
<dbReference type="EnsemblPlants" id="OPUNC10G05430.1">
    <property type="protein sequence ID" value="OPUNC10G05430.1"/>
    <property type="gene ID" value="OPUNC10G05430"/>
</dbReference>
<dbReference type="Gene3D" id="3.60.21.10">
    <property type="match status" value="1"/>
</dbReference>
<feature type="domain" description="Purple acid phosphatase C-terminal" evidence="10">
    <location>
        <begin position="520"/>
        <end position="588"/>
    </location>
</feature>
<keyword evidence="8" id="KW-0472">Membrane</keyword>
<sequence>MRSKSPFLLVLLHLAATIAAGEPATTTTLTVTPAILSRSNNSITIQWSGLPSPSPLDYVAVYSPPSSGDLDYLGFLFLNGSASWATGAGSLTLPHLPDLRAPYQFRLFRWPLGELSSNSRHDQDGDPLPDARRRVAVSGDVSFEESTAALPAQVHLAFADAPDEMRVVFVCGDAGARAVRYGPAGRHEEEWEEEAATEARTYERRQMCGYPANDSVGWRHPGFVFDSVMKDLQPGRRYHYKVGSDSLGWSETYSFISRDIEANDTIAFLFGDLGTYVPYNTYFRTPYESLSTVRWILRDLKALGDKAAFISHIGDISYAKGYAWLWDHFFEQIEPIASRTPYHVCIGNHEYDWPSQPWKPSWAANIYNGKDGGGECGVPYSIKFRMPGISSLPTGTGAPDTQNLYYSFDAGVVHFVYMSTETDFSQGSDQYNFIKADLERVNRSRTPFIVFQGHRPMYTSSNEVRDTAHREHMIQHLEPLFVKHNVTVALWGHIHRYERFCPMKKYECLDTSSSFVYPGAPVHVVIGMGGQDWQPSWEPRLDHPDVPIFPQPDSSMYRSSEFGYMKLLATREKLTLIYIGNHDGQVHDMVEISSGQASSEAELVAATQRISWLYVEIVGYVMLALLIGFAAGFLTRRKDSAKWTPVEREEVELSY</sequence>
<keyword evidence="4" id="KW-0964">Secreted</keyword>
<dbReference type="AlphaFoldDB" id="A0A0E0M6L2"/>
<dbReference type="InterPro" id="IPR008963">
    <property type="entry name" value="Purple_acid_Pase-like_N"/>
</dbReference>
<dbReference type="eggNOG" id="KOG1378">
    <property type="taxonomic scope" value="Eukaryota"/>
</dbReference>
<dbReference type="Proteomes" id="UP000026962">
    <property type="component" value="Chromosome 10"/>
</dbReference>
<dbReference type="Pfam" id="PF14008">
    <property type="entry name" value="Metallophos_C"/>
    <property type="match status" value="1"/>
</dbReference>